<comment type="caution">
    <text evidence="2">The sequence shown here is derived from an EMBL/GenBank/DDBJ whole genome shotgun (WGS) entry which is preliminary data.</text>
</comment>
<keyword evidence="3" id="KW-1185">Reference proteome</keyword>
<protein>
    <submittedName>
        <fullName evidence="2">DUF4343 domain-containing protein</fullName>
    </submittedName>
</protein>
<evidence type="ECO:0000259" key="1">
    <source>
        <dbReference type="Pfam" id="PF14243"/>
    </source>
</evidence>
<dbReference type="InterPro" id="IPR025643">
    <property type="entry name" value="R2K_3"/>
</dbReference>
<dbReference type="EMBL" id="WHJG01000012">
    <property type="protein sequence ID" value="NHZ80303.1"/>
    <property type="molecule type" value="Genomic_DNA"/>
</dbReference>
<dbReference type="RefSeq" id="WP_167087256.1">
    <property type="nucleotide sequence ID" value="NZ_WHJG01000012.1"/>
</dbReference>
<dbReference type="Pfam" id="PF14243">
    <property type="entry name" value="R2K_3"/>
    <property type="match status" value="1"/>
</dbReference>
<name>A0ABX0NED5_9BURK</name>
<evidence type="ECO:0000313" key="3">
    <source>
        <dbReference type="Proteomes" id="UP000621455"/>
    </source>
</evidence>
<feature type="domain" description="ATP-grasp" evidence="1">
    <location>
        <begin position="131"/>
        <end position="298"/>
    </location>
</feature>
<dbReference type="Proteomes" id="UP000621455">
    <property type="component" value="Unassembled WGS sequence"/>
</dbReference>
<sequence length="306" mass="34024">MLFHCHPRCDAALFSGGIATGDIILCKRSLQYPRRLPDCHQQEPNRMHWILQEGFVSETGWDALIATLERFGIGYSVHAVAPKTGELLPPAVIAHANVMCIGSYSMRHVAAKHGWVPGVFDLYAQDFGQQRAHWGEHMLNAGAVVSTVRDARFSGGQMFVRPVNDSKYFSGRVFDADAFAAWQNAVCDPSDRHATSLAPDTLIQLSRPVAIYAEYRFWVVGGDIVTQSLYKRGSQVIYSSDVDERLTQFVKARIEEWSPHDAFVIDACDSANGMKIVEINTLNSSGFYAADVQRLVLALDQRYVGP</sequence>
<organism evidence="2 3">
    <name type="scientific">Massilia frigida</name>
    <dbReference type="NCBI Taxonomy" id="2609281"/>
    <lineage>
        <taxon>Bacteria</taxon>
        <taxon>Pseudomonadati</taxon>
        <taxon>Pseudomonadota</taxon>
        <taxon>Betaproteobacteria</taxon>
        <taxon>Burkholderiales</taxon>
        <taxon>Oxalobacteraceae</taxon>
        <taxon>Telluria group</taxon>
        <taxon>Massilia</taxon>
    </lineage>
</organism>
<gene>
    <name evidence="2" type="ORF">F2P44_13620</name>
</gene>
<proteinExistence type="predicted"/>
<evidence type="ECO:0000313" key="2">
    <source>
        <dbReference type="EMBL" id="NHZ80303.1"/>
    </source>
</evidence>
<reference evidence="2 3" key="1">
    <citation type="submission" date="2019-10" db="EMBL/GenBank/DDBJ databases">
        <title>Taxonomy of Antarctic Massilia spp.: description of Massilia rubra sp. nov., Massilia aquatica sp. nov., Massilia mucilaginosa sp. nov., Massilia frigida sp. nov. isolated from streams, lakes and regoliths.</title>
        <authorList>
            <person name="Holochova P."/>
            <person name="Sedlacek I."/>
            <person name="Kralova S."/>
            <person name="Maslanova I."/>
            <person name="Busse H.-J."/>
            <person name="Stankova E."/>
            <person name="Vrbovska V."/>
            <person name="Kovarovic V."/>
            <person name="Bartak M."/>
            <person name="Svec P."/>
            <person name="Pantucek R."/>
        </authorList>
    </citation>
    <scope>NUCLEOTIDE SEQUENCE [LARGE SCALE GENOMIC DNA]</scope>
    <source>
        <strain evidence="2 3">CCM 8695</strain>
    </source>
</reference>
<accession>A0ABX0NED5</accession>